<gene>
    <name evidence="2" type="ORF">SAMN05444417_1396</name>
</gene>
<organism evidence="2 3">
    <name type="scientific">Wenxinia saemankumensis</name>
    <dbReference type="NCBI Taxonomy" id="1447782"/>
    <lineage>
        <taxon>Bacteria</taxon>
        <taxon>Pseudomonadati</taxon>
        <taxon>Pseudomonadota</taxon>
        <taxon>Alphaproteobacteria</taxon>
        <taxon>Rhodobacterales</taxon>
        <taxon>Roseobacteraceae</taxon>
        <taxon>Wenxinia</taxon>
    </lineage>
</organism>
<dbReference type="RefSeq" id="WP_073327297.1">
    <property type="nucleotide sequence ID" value="NZ_FQYO01000002.1"/>
</dbReference>
<reference evidence="2 3" key="1">
    <citation type="submission" date="2016-11" db="EMBL/GenBank/DDBJ databases">
        <authorList>
            <person name="Jaros S."/>
            <person name="Januszkiewicz K."/>
            <person name="Wedrychowicz H."/>
        </authorList>
    </citation>
    <scope>NUCLEOTIDE SEQUENCE [LARGE SCALE GENOMIC DNA]</scope>
    <source>
        <strain evidence="2 3">DSM 100565</strain>
    </source>
</reference>
<protein>
    <recommendedName>
        <fullName evidence="1">DUF6869 domain-containing protein</fullName>
    </recommendedName>
</protein>
<evidence type="ECO:0000259" key="1">
    <source>
        <dbReference type="Pfam" id="PF21746"/>
    </source>
</evidence>
<keyword evidence="3" id="KW-1185">Reference proteome</keyword>
<dbReference type="STRING" id="1447782.SAMN05444417_1396"/>
<dbReference type="InterPro" id="IPR049221">
    <property type="entry name" value="DUF6869"/>
</dbReference>
<dbReference type="EMBL" id="FQYO01000002">
    <property type="protein sequence ID" value="SHI65193.1"/>
    <property type="molecule type" value="Genomic_DNA"/>
</dbReference>
<dbReference type="Proteomes" id="UP000184292">
    <property type="component" value="Unassembled WGS sequence"/>
</dbReference>
<dbReference type="Pfam" id="PF21746">
    <property type="entry name" value="DUF6869"/>
    <property type="match status" value="1"/>
</dbReference>
<dbReference type="AlphaFoldDB" id="A0A1M6CWC9"/>
<name>A0A1M6CWC9_9RHOB</name>
<evidence type="ECO:0000313" key="3">
    <source>
        <dbReference type="Proteomes" id="UP000184292"/>
    </source>
</evidence>
<evidence type="ECO:0000313" key="2">
    <source>
        <dbReference type="EMBL" id="SHI65193.1"/>
    </source>
</evidence>
<feature type="domain" description="DUF6869" evidence="1">
    <location>
        <begin position="44"/>
        <end position="144"/>
    </location>
</feature>
<proteinExistence type="predicted"/>
<sequence>MTRTIPRALVSEATGMPEAALPEGDLPLPRYAEHYGAFLAALAQEEAEGHPEQWTDAVMGQLIASDPALALAAIRAILAGARDEAEVAALAGGALEELVLADGAAVIDDLEAGADPAMRAALALLDIPPHERDPAVWPRIAALASAT</sequence>
<accession>A0A1M6CWC9</accession>